<name>A0A7Z7ETR1_9GAMM</name>
<evidence type="ECO:0000259" key="1">
    <source>
        <dbReference type="Pfam" id="PF00561"/>
    </source>
</evidence>
<organism evidence="2 3">
    <name type="scientific">Pseudidiomarina aestuarii</name>
    <dbReference type="NCBI Taxonomy" id="624146"/>
    <lineage>
        <taxon>Bacteria</taxon>
        <taxon>Pseudomonadati</taxon>
        <taxon>Pseudomonadota</taxon>
        <taxon>Gammaproteobacteria</taxon>
        <taxon>Alteromonadales</taxon>
        <taxon>Idiomarinaceae</taxon>
        <taxon>Pseudidiomarina</taxon>
    </lineage>
</organism>
<gene>
    <name evidence="2" type="ORF">CWE22_03905</name>
</gene>
<accession>A0A7Z7ETR1</accession>
<dbReference type="Pfam" id="PF00561">
    <property type="entry name" value="Abhydrolase_1"/>
    <property type="match status" value="1"/>
</dbReference>
<dbReference type="InterPro" id="IPR000073">
    <property type="entry name" value="AB_hydrolase_1"/>
</dbReference>
<feature type="domain" description="AB hydrolase-1" evidence="1">
    <location>
        <begin position="18"/>
        <end position="157"/>
    </location>
</feature>
<dbReference type="InterPro" id="IPR029058">
    <property type="entry name" value="AB_hydrolase_fold"/>
</dbReference>
<dbReference type="Gene3D" id="3.40.50.1820">
    <property type="entry name" value="alpha/beta hydrolase"/>
    <property type="match status" value="1"/>
</dbReference>
<keyword evidence="3" id="KW-1185">Reference proteome</keyword>
<evidence type="ECO:0000313" key="2">
    <source>
        <dbReference type="EMBL" id="RUO41332.1"/>
    </source>
</evidence>
<dbReference type="InterPro" id="IPR050266">
    <property type="entry name" value="AB_hydrolase_sf"/>
</dbReference>
<dbReference type="SUPFAM" id="SSF53474">
    <property type="entry name" value="alpha/beta-Hydrolases"/>
    <property type="match status" value="1"/>
</dbReference>
<dbReference type="EMBL" id="PIPR01000001">
    <property type="protein sequence ID" value="RUO41332.1"/>
    <property type="molecule type" value="Genomic_DNA"/>
</dbReference>
<comment type="caution">
    <text evidence="2">The sequence shown here is derived from an EMBL/GenBank/DDBJ whole genome shotgun (WGS) entry which is preliminary data.</text>
</comment>
<protein>
    <submittedName>
        <fullName evidence="2">Alpha/beta hydrolase</fullName>
    </submittedName>
</protein>
<evidence type="ECO:0000313" key="3">
    <source>
        <dbReference type="Proteomes" id="UP000287766"/>
    </source>
</evidence>
<dbReference type="GO" id="GO:0016787">
    <property type="term" value="F:hydrolase activity"/>
    <property type="evidence" value="ECO:0007669"/>
    <property type="project" value="UniProtKB-KW"/>
</dbReference>
<dbReference type="PANTHER" id="PTHR43798">
    <property type="entry name" value="MONOACYLGLYCEROL LIPASE"/>
    <property type="match status" value="1"/>
</dbReference>
<dbReference type="RefSeq" id="WP_169930065.1">
    <property type="nucleotide sequence ID" value="NZ_PIPR01000001.1"/>
</dbReference>
<proteinExistence type="predicted"/>
<sequence length="278" mass="30271">MIEVQPGLYRTGTAGQSPVLLLHSSQSNGGQWRALLNALAPHFDCLVVDLLGYGKAPAVSTAEPHLFRFRDELPRIMNAIQALNWQQPVTLIGHSYGGALALKLAVEKSIDVRSLVVFEPVAFHLLEANEAARLEIESISSQMVNKDAKAATAAFVDYWNQPGYFAALPEKIQQAMTLQAGKVQCDFAALMGEEYDLRDCASIRQPTLLLQGQYTQNSARTVAHKLEVALPAVISRTLPCGHMGPITHVDAVNVEILEFLAAVYGLDVRPQKASEARG</sequence>
<keyword evidence="2" id="KW-0378">Hydrolase</keyword>
<reference evidence="3" key="1">
    <citation type="journal article" date="2018" name="Front. Microbiol.">
        <title>Genome-Based Analysis Reveals the Taxonomy and Diversity of the Family Idiomarinaceae.</title>
        <authorList>
            <person name="Liu Y."/>
            <person name="Lai Q."/>
            <person name="Shao Z."/>
        </authorList>
    </citation>
    <scope>NUCLEOTIDE SEQUENCE [LARGE SCALE GENOMIC DNA]</scope>
    <source>
        <strain evidence="3">KYW314</strain>
    </source>
</reference>
<dbReference type="Proteomes" id="UP000287766">
    <property type="component" value="Unassembled WGS sequence"/>
</dbReference>
<dbReference type="AlphaFoldDB" id="A0A7Z7ETR1"/>